<gene>
    <name evidence="2" type="ORF">SAMN05444003_0479</name>
</gene>
<sequence length="569" mass="61017">MAQTHSTVAYQVMWNRLISVVEEQAQALVRTAFSTSVREAGDLSAGVYDLHGNMLAQAVTGTPGHVNAMADAVAHFICRIGRENMFEGDVYITNDPWEGTGHLHDITMVTPSFHKGSLVGFLACTAHIVDIGGRGFGADAHSVYEEGLYIPIMKFADRGEVDDTLVRIIRGNVREPDQLIGDVYALATCNEIGHRRLIDMMEEFGLENLEGIAEFILTNSRKATLERIAALPQTSATGSMTMDGFDRPITLQVKVSVEGDRIVTDFEGTTGVDEKGINCPLVYTKAYACYALKVAIAPEIPNNAASLAPFEVVAPEGTIVNAVHPAPVALRHIVGHFVPDAVFDAFDKIVPLLVPAEGAGCLCNFQVSLRPRTDGPAPEDARRSEVLTFNSGGSGARPEFDGLNATAFPSGVMTMPIEATEHAGPVIIWRKELREGSGGAGKMRGGLGQHMEVGAMEGHEFDIQAMFDRRDHPARGRRGGQGGAATEIAQDDGRAMTVKGKQFVPHGRKVVMAFPGGAGYGDPKERSAELVKRDLARGYISANTAQEVYGLSGADVADVEEAVRKGEAF</sequence>
<keyword evidence="3" id="KW-1185">Reference proteome</keyword>
<reference evidence="2 3" key="1">
    <citation type="submission" date="2016-11" db="EMBL/GenBank/DDBJ databases">
        <authorList>
            <person name="Jaros S."/>
            <person name="Januszkiewicz K."/>
            <person name="Wedrychowicz H."/>
        </authorList>
    </citation>
    <scope>NUCLEOTIDE SEQUENCE [LARGE SCALE GENOMIC DNA]</scope>
    <source>
        <strain evidence="2 3">DSM 28715</strain>
    </source>
</reference>
<proteinExistence type="predicted"/>
<dbReference type="GO" id="GO:0006749">
    <property type="term" value="P:glutathione metabolic process"/>
    <property type="evidence" value="ECO:0007669"/>
    <property type="project" value="TreeGrafter"/>
</dbReference>
<dbReference type="AlphaFoldDB" id="A0A1M5LVE3"/>
<dbReference type="GO" id="GO:0017168">
    <property type="term" value="F:5-oxoprolinase (ATP-hydrolyzing) activity"/>
    <property type="evidence" value="ECO:0007669"/>
    <property type="project" value="TreeGrafter"/>
</dbReference>
<dbReference type="EMBL" id="FQXB01000001">
    <property type="protein sequence ID" value="SHG68589.1"/>
    <property type="molecule type" value="Genomic_DNA"/>
</dbReference>
<dbReference type="InterPro" id="IPR045079">
    <property type="entry name" value="Oxoprolinase-like"/>
</dbReference>
<name>A0A1M5LVE3_9RHOB</name>
<dbReference type="STRING" id="1508389.SAMN05444003_0479"/>
<dbReference type="Proteomes" id="UP000184074">
    <property type="component" value="Unassembled WGS sequence"/>
</dbReference>
<dbReference type="PANTHER" id="PTHR11365">
    <property type="entry name" value="5-OXOPROLINASE RELATED"/>
    <property type="match status" value="1"/>
</dbReference>
<feature type="domain" description="Hydantoinase B/oxoprolinase" evidence="1">
    <location>
        <begin position="8"/>
        <end position="523"/>
    </location>
</feature>
<organism evidence="2 3">
    <name type="scientific">Cognatiyoonia sediminum</name>
    <dbReference type="NCBI Taxonomy" id="1508389"/>
    <lineage>
        <taxon>Bacteria</taxon>
        <taxon>Pseudomonadati</taxon>
        <taxon>Pseudomonadota</taxon>
        <taxon>Alphaproteobacteria</taxon>
        <taxon>Rhodobacterales</taxon>
        <taxon>Paracoccaceae</taxon>
        <taxon>Cognatiyoonia</taxon>
    </lineage>
</organism>
<protein>
    <submittedName>
        <fullName evidence="2">N-methylhydantoinase B</fullName>
    </submittedName>
</protein>
<evidence type="ECO:0000313" key="2">
    <source>
        <dbReference type="EMBL" id="SHG68589.1"/>
    </source>
</evidence>
<dbReference type="GO" id="GO:0005829">
    <property type="term" value="C:cytosol"/>
    <property type="evidence" value="ECO:0007669"/>
    <property type="project" value="TreeGrafter"/>
</dbReference>
<dbReference type="RefSeq" id="WP_072898995.1">
    <property type="nucleotide sequence ID" value="NZ_FQXB01000001.1"/>
</dbReference>
<accession>A0A1M5LVE3</accession>
<evidence type="ECO:0000259" key="1">
    <source>
        <dbReference type="Pfam" id="PF02538"/>
    </source>
</evidence>
<dbReference type="InterPro" id="IPR003692">
    <property type="entry name" value="Hydantoinase_B"/>
</dbReference>
<dbReference type="OrthoDB" id="9761586at2"/>
<dbReference type="Pfam" id="PF02538">
    <property type="entry name" value="Hydantoinase_B"/>
    <property type="match status" value="1"/>
</dbReference>
<dbReference type="PANTHER" id="PTHR11365:SF23">
    <property type="entry name" value="HYPOTHETICAL 5-OXOPROLINASE (EUROFUNG)-RELATED"/>
    <property type="match status" value="1"/>
</dbReference>
<evidence type="ECO:0000313" key="3">
    <source>
        <dbReference type="Proteomes" id="UP000184074"/>
    </source>
</evidence>